<dbReference type="CDD" id="cd10442">
    <property type="entry name" value="GIY-YIG_PLEs"/>
    <property type="match status" value="1"/>
</dbReference>
<proteinExistence type="predicted"/>
<organism evidence="2 3">
    <name type="scientific">Trachymyrmex septentrionalis</name>
    <dbReference type="NCBI Taxonomy" id="34720"/>
    <lineage>
        <taxon>Eukaryota</taxon>
        <taxon>Metazoa</taxon>
        <taxon>Ecdysozoa</taxon>
        <taxon>Arthropoda</taxon>
        <taxon>Hexapoda</taxon>
        <taxon>Insecta</taxon>
        <taxon>Pterygota</taxon>
        <taxon>Neoptera</taxon>
        <taxon>Endopterygota</taxon>
        <taxon>Hymenoptera</taxon>
        <taxon>Apocrita</taxon>
        <taxon>Aculeata</taxon>
        <taxon>Formicoidea</taxon>
        <taxon>Formicidae</taxon>
        <taxon>Myrmicinae</taxon>
        <taxon>Trachymyrmex</taxon>
    </lineage>
</organism>
<evidence type="ECO:0000313" key="2">
    <source>
        <dbReference type="EMBL" id="KYN38523.1"/>
    </source>
</evidence>
<protein>
    <recommendedName>
        <fullName evidence="1">GIY-YIG domain-containing protein</fullName>
    </recommendedName>
</protein>
<dbReference type="AlphaFoldDB" id="A0A151JWL6"/>
<dbReference type="Gene3D" id="3.40.1440.10">
    <property type="entry name" value="GIY-YIG endonuclease"/>
    <property type="match status" value="1"/>
</dbReference>
<evidence type="ECO:0000313" key="3">
    <source>
        <dbReference type="Proteomes" id="UP000078541"/>
    </source>
</evidence>
<dbReference type="PROSITE" id="PS50164">
    <property type="entry name" value="GIY_YIG"/>
    <property type="match status" value="1"/>
</dbReference>
<dbReference type="InterPro" id="IPR000305">
    <property type="entry name" value="GIY-YIG_endonuc"/>
</dbReference>
<dbReference type="Proteomes" id="UP000078541">
    <property type="component" value="Unassembled WGS sequence"/>
</dbReference>
<keyword evidence="3" id="KW-1185">Reference proteome</keyword>
<feature type="domain" description="GIY-YIG" evidence="1">
    <location>
        <begin position="39"/>
        <end position="129"/>
    </location>
</feature>
<dbReference type="InterPro" id="IPR035901">
    <property type="entry name" value="GIY-YIG_endonuc_sf"/>
</dbReference>
<gene>
    <name evidence="2" type="ORF">ALC56_07100</name>
</gene>
<name>A0A151JWL6_9HYME</name>
<accession>A0A151JWL6</accession>
<dbReference type="Pfam" id="PF01541">
    <property type="entry name" value="GIY-YIG"/>
    <property type="match status" value="1"/>
</dbReference>
<reference evidence="2 3" key="1">
    <citation type="submission" date="2016-03" db="EMBL/GenBank/DDBJ databases">
        <title>Trachymyrmex septentrionalis WGS genome.</title>
        <authorList>
            <person name="Nygaard S."/>
            <person name="Hu H."/>
            <person name="Boomsma J."/>
            <person name="Zhang G."/>
        </authorList>
    </citation>
    <scope>NUCLEOTIDE SEQUENCE [LARGE SCALE GENOMIC DNA]</scope>
    <source>
        <strain evidence="2">Tsep2-gDNA-1</strain>
        <tissue evidence="2">Whole body</tissue>
    </source>
</reference>
<dbReference type="EMBL" id="KQ981661">
    <property type="protein sequence ID" value="KYN38523.1"/>
    <property type="molecule type" value="Genomic_DNA"/>
</dbReference>
<sequence>MKLPLGLRFHNDIRVSFHSPNKMGKYIKIEKDINTHTSKSNVVYKISCNNCDASYVGQTGRQLKSRITEHRNHIRHKTSVRSVIIEHRLQCNHKFQWDNVKILDEEPSYRKRLISEMLYIKKQKNSVNLQTDTEGFHKAYLPIVNKVLLFDTDGPSPLSVRFVSASGHISSLHNVRFSHLHYYVICHVSTI</sequence>
<evidence type="ECO:0000259" key="1">
    <source>
        <dbReference type="PROSITE" id="PS50164"/>
    </source>
</evidence>
<dbReference type="SUPFAM" id="SSF82771">
    <property type="entry name" value="GIY-YIG endonuclease"/>
    <property type="match status" value="1"/>
</dbReference>